<comment type="caution">
    <text evidence="3">The sequence shown here is derived from an EMBL/GenBank/DDBJ whole genome shotgun (WGS) entry which is preliminary data.</text>
</comment>
<dbReference type="AlphaFoldDB" id="A0A4C1TZQ6"/>
<dbReference type="OrthoDB" id="8123886at2759"/>
<dbReference type="PANTHER" id="PTHR33273">
    <property type="entry name" value="DOMAIN-CONTAINING PROTEIN, PUTATIVE-RELATED"/>
    <property type="match status" value="1"/>
</dbReference>
<keyword evidence="4" id="KW-1185">Reference proteome</keyword>
<accession>A0A4C1TZQ6</accession>
<dbReference type="EMBL" id="BGZK01000109">
    <property type="protein sequence ID" value="GBP19529.1"/>
    <property type="molecule type" value="Genomic_DNA"/>
</dbReference>
<dbReference type="InterPro" id="IPR006579">
    <property type="entry name" value="Pre_C2HC_dom"/>
</dbReference>
<feature type="compositionally biased region" description="Low complexity" evidence="1">
    <location>
        <begin position="171"/>
        <end position="181"/>
    </location>
</feature>
<proteinExistence type="predicted"/>
<evidence type="ECO:0000313" key="3">
    <source>
        <dbReference type="EMBL" id="GBP19529.1"/>
    </source>
</evidence>
<feature type="compositionally biased region" description="Basic and acidic residues" evidence="1">
    <location>
        <begin position="121"/>
        <end position="130"/>
    </location>
</feature>
<evidence type="ECO:0000259" key="2">
    <source>
        <dbReference type="SMART" id="SM00596"/>
    </source>
</evidence>
<sequence>MTPTPLLDARPLVPSLAPAKCPPSRAYKPTLNRHSVNQRGDAVLRSAVQCSVLRHHPGGRAEHGARARDASGTHRLRPCRLEVTVLRDITHIQFYLSSRYWTARTTVHYSSYESESDFGSDDSKGEEEPFTKVQSRKARARQARLIASGAITFGPGFQCYSPAKAKTNSGSTPSSAASAAPTPTPSWGNTGAKKKLEQTIQTDIKSKKPKKPEIIVEDDGDCSTPAPHFQNQTNLLATMKAAYHTYSLEEEREFRLVLKGVPKEFLLDEVKNDLVQKLLVRAVRHVTNRNRDPLDLVLVSADPSTKDNVKAILFKIKTVCSLSGIKVELPHKRSSPRQCHNCQLYGHSSKNCFRKASCVKCLGDHGTAPSTRNKETDGPPAYVLCNTSGHTVNCLGCPCASKKYPLPNRNKSHSPNDKAAPCRAPARAVSKNITYANVTAGRLNPIVTCLRTH</sequence>
<evidence type="ECO:0000256" key="1">
    <source>
        <dbReference type="SAM" id="MobiDB-lite"/>
    </source>
</evidence>
<organism evidence="3 4">
    <name type="scientific">Eumeta variegata</name>
    <name type="common">Bagworm moth</name>
    <name type="synonym">Eumeta japonica</name>
    <dbReference type="NCBI Taxonomy" id="151549"/>
    <lineage>
        <taxon>Eukaryota</taxon>
        <taxon>Metazoa</taxon>
        <taxon>Ecdysozoa</taxon>
        <taxon>Arthropoda</taxon>
        <taxon>Hexapoda</taxon>
        <taxon>Insecta</taxon>
        <taxon>Pterygota</taxon>
        <taxon>Neoptera</taxon>
        <taxon>Endopterygota</taxon>
        <taxon>Lepidoptera</taxon>
        <taxon>Glossata</taxon>
        <taxon>Ditrysia</taxon>
        <taxon>Tineoidea</taxon>
        <taxon>Psychidae</taxon>
        <taxon>Oiketicinae</taxon>
        <taxon>Eumeta</taxon>
    </lineage>
</organism>
<gene>
    <name evidence="3" type="primary">ORF1</name>
    <name evidence="3" type="ORF">EVAR_102077_1</name>
</gene>
<name>A0A4C1TZQ6_EUMVA</name>
<dbReference type="Pfam" id="PF07530">
    <property type="entry name" value="PRE_C2HC"/>
    <property type="match status" value="1"/>
</dbReference>
<dbReference type="SMART" id="SM00596">
    <property type="entry name" value="PRE_C2HC"/>
    <property type="match status" value="1"/>
</dbReference>
<evidence type="ECO:0000313" key="4">
    <source>
        <dbReference type="Proteomes" id="UP000299102"/>
    </source>
</evidence>
<dbReference type="PANTHER" id="PTHR33273:SF2">
    <property type="entry name" value="ENDONUCLEASE_EXONUCLEASE_PHOSPHATASE DOMAIN-CONTAINING PROTEIN"/>
    <property type="match status" value="1"/>
</dbReference>
<feature type="region of interest" description="Disordered" evidence="1">
    <location>
        <begin position="113"/>
        <end position="136"/>
    </location>
</feature>
<feature type="region of interest" description="Disordered" evidence="1">
    <location>
        <begin position="164"/>
        <end position="197"/>
    </location>
</feature>
<reference evidence="3 4" key="1">
    <citation type="journal article" date="2019" name="Commun. Biol.">
        <title>The bagworm genome reveals a unique fibroin gene that provides high tensile strength.</title>
        <authorList>
            <person name="Kono N."/>
            <person name="Nakamura H."/>
            <person name="Ohtoshi R."/>
            <person name="Tomita M."/>
            <person name="Numata K."/>
            <person name="Arakawa K."/>
        </authorList>
    </citation>
    <scope>NUCLEOTIDE SEQUENCE [LARGE SCALE GENOMIC DNA]</scope>
</reference>
<protein>
    <submittedName>
        <fullName evidence="3">Nucleic-acid-binding protein from transposon X-element</fullName>
    </submittedName>
</protein>
<dbReference type="Proteomes" id="UP000299102">
    <property type="component" value="Unassembled WGS sequence"/>
</dbReference>
<feature type="domain" description="Pre-C2HC" evidence="2">
    <location>
        <begin position="267"/>
        <end position="337"/>
    </location>
</feature>